<sequence length="372" mass="40599">MSSLLAPRQLGYGIPGGLEAAVHAARYFLRNMDDSSAFLKLDFRNAFNSIHRSKMLAAVSDLFSIGNCLRSFTAHDSIILLRYSFAICRSALSHWSDSLTPPVGDDARLQRVSDLPHIKSTLDSLLETDHAPTKARLYAVSTPESGAWLNALPLSAMGLRMDAATIQIAVGLRLGLPLDCPHSCHHCGSAVDDLATHGLHCKQSNDRLHRHSSINDILRHAFTAAGIRSRLEPSGLIGAEGRRPDGVTLVPWEVGKYMCWDFTCPDTLALSYVVIAATAGGSAAALTEEHKITKYFHFSPSYLFTPLSIETMGAVGLKSRHFVKELGKRIMLHSGDPHSYNYLMQRISVAIQKSNMVSVLGSLGKNSSDFID</sequence>
<name>A0A1X7U4B2_AMPQE</name>
<dbReference type="eggNOG" id="ENOG502S1Q7">
    <property type="taxonomic scope" value="Eukaryota"/>
</dbReference>
<evidence type="ECO:0008006" key="2">
    <source>
        <dbReference type="Google" id="ProtNLM"/>
    </source>
</evidence>
<dbReference type="OrthoDB" id="2016582at2759"/>
<proteinExistence type="predicted"/>
<dbReference type="PANTHER" id="PTHR48462:SF1">
    <property type="entry name" value="PROTEIN, PUTATIVE-RELATED"/>
    <property type="match status" value="1"/>
</dbReference>
<accession>A0A1X7U4B2</accession>
<protein>
    <recommendedName>
        <fullName evidence="2">Reverse transcriptase domain-containing protein</fullName>
    </recommendedName>
</protein>
<dbReference type="InParanoid" id="A0A1X7U4B2"/>
<dbReference type="AlphaFoldDB" id="A0A1X7U4B2"/>
<dbReference type="OMA" id="YSFAICR"/>
<evidence type="ECO:0000313" key="1">
    <source>
        <dbReference type="EnsemblMetazoa" id="Aqu2.1.22296_001"/>
    </source>
</evidence>
<dbReference type="EnsemblMetazoa" id="Aqu2.1.22296_001">
    <property type="protein sequence ID" value="Aqu2.1.22296_001"/>
    <property type="gene ID" value="Aqu2.1.22296"/>
</dbReference>
<reference evidence="1" key="1">
    <citation type="submission" date="2017-05" db="UniProtKB">
        <authorList>
            <consortium name="EnsemblMetazoa"/>
        </authorList>
    </citation>
    <scope>IDENTIFICATION</scope>
</reference>
<dbReference type="PANTHER" id="PTHR48462">
    <property type="entry name" value="PROTEIN, PUTATIVE-RELATED"/>
    <property type="match status" value="1"/>
</dbReference>
<organism evidence="1">
    <name type="scientific">Amphimedon queenslandica</name>
    <name type="common">Sponge</name>
    <dbReference type="NCBI Taxonomy" id="400682"/>
    <lineage>
        <taxon>Eukaryota</taxon>
        <taxon>Metazoa</taxon>
        <taxon>Porifera</taxon>
        <taxon>Demospongiae</taxon>
        <taxon>Heteroscleromorpha</taxon>
        <taxon>Haplosclerida</taxon>
        <taxon>Niphatidae</taxon>
        <taxon>Amphimedon</taxon>
    </lineage>
</organism>